<evidence type="ECO:0000256" key="2">
    <source>
        <dbReference type="ARBA" id="ARBA00012150"/>
    </source>
</evidence>
<dbReference type="Proteomes" id="UP000199445">
    <property type="component" value="Unassembled WGS sequence"/>
</dbReference>
<keyword evidence="10" id="KW-1185">Reference proteome</keyword>
<evidence type="ECO:0000259" key="8">
    <source>
        <dbReference type="PROSITE" id="PS51160"/>
    </source>
</evidence>
<evidence type="ECO:0000256" key="7">
    <source>
        <dbReference type="RuleBase" id="RU004168"/>
    </source>
</evidence>
<dbReference type="PANTHER" id="PTHR47268">
    <property type="entry name" value="ACYLPHOSPHATASE"/>
    <property type="match status" value="1"/>
</dbReference>
<protein>
    <recommendedName>
        <fullName evidence="3 5">Acylphosphatase</fullName>
        <ecNumber evidence="2 5">3.6.1.7</ecNumber>
    </recommendedName>
</protein>
<evidence type="ECO:0000313" key="10">
    <source>
        <dbReference type="Proteomes" id="UP000199445"/>
    </source>
</evidence>
<keyword evidence="5 6" id="KW-0378">Hydrolase</keyword>
<dbReference type="EMBL" id="FOSC01000009">
    <property type="protein sequence ID" value="SFK05519.1"/>
    <property type="molecule type" value="Genomic_DNA"/>
</dbReference>
<comment type="similarity">
    <text evidence="1 7">Belongs to the acylphosphatase family.</text>
</comment>
<dbReference type="InterPro" id="IPR017968">
    <property type="entry name" value="Acylphosphatase_CS"/>
</dbReference>
<dbReference type="Gene3D" id="3.30.70.100">
    <property type="match status" value="1"/>
</dbReference>
<proteinExistence type="inferred from homology"/>
<dbReference type="EC" id="3.6.1.7" evidence="2 5"/>
<dbReference type="AlphaFoldDB" id="A0A1I3WEA2"/>
<dbReference type="GO" id="GO:0003998">
    <property type="term" value="F:acylphosphatase activity"/>
    <property type="evidence" value="ECO:0007669"/>
    <property type="project" value="UniProtKB-EC"/>
</dbReference>
<dbReference type="SUPFAM" id="SSF54975">
    <property type="entry name" value="Acylphosphatase/BLUF domain-like"/>
    <property type="match status" value="1"/>
</dbReference>
<dbReference type="InterPro" id="IPR036046">
    <property type="entry name" value="Acylphosphatase-like_dom_sf"/>
</dbReference>
<gene>
    <name evidence="9" type="ORF">SAMN05216429_109149</name>
</gene>
<dbReference type="PROSITE" id="PS51160">
    <property type="entry name" value="ACYLPHOSPHATASE_3"/>
    <property type="match status" value="1"/>
</dbReference>
<dbReference type="InterPro" id="IPR020456">
    <property type="entry name" value="Acylphosphatase"/>
</dbReference>
<dbReference type="PROSITE" id="PS00151">
    <property type="entry name" value="ACYLPHOSPHATASE_2"/>
    <property type="match status" value="1"/>
</dbReference>
<feature type="active site" evidence="5">
    <location>
        <position position="33"/>
    </location>
</feature>
<name>A0A1I3WEA2_9GAMM</name>
<feature type="domain" description="Acylphosphatase-like" evidence="8">
    <location>
        <begin position="18"/>
        <end position="105"/>
    </location>
</feature>
<evidence type="ECO:0000256" key="5">
    <source>
        <dbReference type="PROSITE-ProRule" id="PRU00520"/>
    </source>
</evidence>
<evidence type="ECO:0000256" key="6">
    <source>
        <dbReference type="RuleBase" id="RU000553"/>
    </source>
</evidence>
<sequence length="105" mass="11825">MVFHEFSQQRKVSMAIKREHLLISGQVQGVSFRAYTEQKARALGLTGFVRNLSDGRVEVIAEGDESQLEILKRWCHEGSPQAVVNEVVTETQSPTGEFDEFRTAT</sequence>
<accession>A0A1I3WEA2</accession>
<reference evidence="9 10" key="1">
    <citation type="submission" date="2016-10" db="EMBL/GenBank/DDBJ databases">
        <authorList>
            <person name="de Groot N.N."/>
        </authorList>
    </citation>
    <scope>NUCLEOTIDE SEQUENCE [LARGE SCALE GENOMIC DNA]</scope>
    <source>
        <strain evidence="9 10">IBRC-M 10445</strain>
    </source>
</reference>
<evidence type="ECO:0000256" key="1">
    <source>
        <dbReference type="ARBA" id="ARBA00005614"/>
    </source>
</evidence>
<dbReference type="PROSITE" id="PS00150">
    <property type="entry name" value="ACYLPHOSPHATASE_1"/>
    <property type="match status" value="1"/>
</dbReference>
<evidence type="ECO:0000256" key="3">
    <source>
        <dbReference type="ARBA" id="ARBA00015991"/>
    </source>
</evidence>
<dbReference type="InterPro" id="IPR001792">
    <property type="entry name" value="Acylphosphatase-like_dom"/>
</dbReference>
<evidence type="ECO:0000256" key="4">
    <source>
        <dbReference type="ARBA" id="ARBA00047645"/>
    </source>
</evidence>
<comment type="catalytic activity">
    <reaction evidence="4 5 6">
        <text>an acyl phosphate + H2O = a carboxylate + phosphate + H(+)</text>
        <dbReference type="Rhea" id="RHEA:14965"/>
        <dbReference type="ChEBI" id="CHEBI:15377"/>
        <dbReference type="ChEBI" id="CHEBI:15378"/>
        <dbReference type="ChEBI" id="CHEBI:29067"/>
        <dbReference type="ChEBI" id="CHEBI:43474"/>
        <dbReference type="ChEBI" id="CHEBI:59918"/>
        <dbReference type="EC" id="3.6.1.7"/>
    </reaction>
</comment>
<organism evidence="9 10">
    <name type="scientific">Marinobacter persicus</name>
    <dbReference type="NCBI Taxonomy" id="930118"/>
    <lineage>
        <taxon>Bacteria</taxon>
        <taxon>Pseudomonadati</taxon>
        <taxon>Pseudomonadota</taxon>
        <taxon>Gammaproteobacteria</taxon>
        <taxon>Pseudomonadales</taxon>
        <taxon>Marinobacteraceae</taxon>
        <taxon>Marinobacter</taxon>
    </lineage>
</organism>
<dbReference type="PANTHER" id="PTHR47268:SF4">
    <property type="entry name" value="ACYLPHOSPHATASE"/>
    <property type="match status" value="1"/>
</dbReference>
<evidence type="ECO:0000313" key="9">
    <source>
        <dbReference type="EMBL" id="SFK05519.1"/>
    </source>
</evidence>
<feature type="active site" evidence="5">
    <location>
        <position position="51"/>
    </location>
</feature>
<dbReference type="Pfam" id="PF00708">
    <property type="entry name" value="Acylphosphatase"/>
    <property type="match status" value="1"/>
</dbReference>